<evidence type="ECO:0000313" key="3">
    <source>
        <dbReference type="Proteomes" id="UP000652761"/>
    </source>
</evidence>
<feature type="compositionally biased region" description="Polar residues" evidence="1">
    <location>
        <begin position="90"/>
        <end position="101"/>
    </location>
</feature>
<dbReference type="AlphaFoldDB" id="A0A843WNW4"/>
<keyword evidence="3" id="KW-1185">Reference proteome</keyword>
<protein>
    <submittedName>
        <fullName evidence="2">Uncharacterized protein</fullName>
    </submittedName>
</protein>
<name>A0A843WNW4_COLES</name>
<feature type="non-terminal residue" evidence="2">
    <location>
        <position position="101"/>
    </location>
</feature>
<sequence length="101" mass="10688">LVRLSDICGFDLGRGALGKLELNVTKYRVSRFKGSTLHTHYSTSASSAGDSTGGDNASTSTVLQGYGTSRGDGTGSNLMLPKAEMERSTYDSTQSMASEQR</sequence>
<feature type="compositionally biased region" description="Low complexity" evidence="1">
    <location>
        <begin position="42"/>
        <end position="58"/>
    </location>
</feature>
<feature type="region of interest" description="Disordered" evidence="1">
    <location>
        <begin position="39"/>
        <end position="101"/>
    </location>
</feature>
<dbReference type="EMBL" id="NMUH01003461">
    <property type="protein sequence ID" value="MQM05694.1"/>
    <property type="molecule type" value="Genomic_DNA"/>
</dbReference>
<evidence type="ECO:0000313" key="2">
    <source>
        <dbReference type="EMBL" id="MQM05694.1"/>
    </source>
</evidence>
<proteinExistence type="predicted"/>
<comment type="caution">
    <text evidence="2">The sequence shown here is derived from an EMBL/GenBank/DDBJ whole genome shotgun (WGS) entry which is preliminary data.</text>
</comment>
<reference evidence="2" key="1">
    <citation type="submission" date="2017-07" db="EMBL/GenBank/DDBJ databases">
        <title>Taro Niue Genome Assembly and Annotation.</title>
        <authorList>
            <person name="Atibalentja N."/>
            <person name="Keating K."/>
            <person name="Fields C.J."/>
        </authorList>
    </citation>
    <scope>NUCLEOTIDE SEQUENCE</scope>
    <source>
        <strain evidence="2">Niue_2</strain>
        <tissue evidence="2">Leaf</tissue>
    </source>
</reference>
<dbReference type="Proteomes" id="UP000652761">
    <property type="component" value="Unassembled WGS sequence"/>
</dbReference>
<organism evidence="2 3">
    <name type="scientific">Colocasia esculenta</name>
    <name type="common">Wild taro</name>
    <name type="synonym">Arum esculentum</name>
    <dbReference type="NCBI Taxonomy" id="4460"/>
    <lineage>
        <taxon>Eukaryota</taxon>
        <taxon>Viridiplantae</taxon>
        <taxon>Streptophyta</taxon>
        <taxon>Embryophyta</taxon>
        <taxon>Tracheophyta</taxon>
        <taxon>Spermatophyta</taxon>
        <taxon>Magnoliopsida</taxon>
        <taxon>Liliopsida</taxon>
        <taxon>Araceae</taxon>
        <taxon>Aroideae</taxon>
        <taxon>Colocasieae</taxon>
        <taxon>Colocasia</taxon>
    </lineage>
</organism>
<evidence type="ECO:0000256" key="1">
    <source>
        <dbReference type="SAM" id="MobiDB-lite"/>
    </source>
</evidence>
<accession>A0A843WNW4</accession>
<gene>
    <name evidence="2" type="ORF">Taro_038504</name>
</gene>